<accession>A0A8H4LB47</accession>
<keyword evidence="4" id="KW-1185">Reference proteome</keyword>
<dbReference type="OrthoDB" id="5358884at2759"/>
<organism evidence="3 4">
    <name type="scientific">Fusarium albosuccineum</name>
    <dbReference type="NCBI Taxonomy" id="1237068"/>
    <lineage>
        <taxon>Eukaryota</taxon>
        <taxon>Fungi</taxon>
        <taxon>Dikarya</taxon>
        <taxon>Ascomycota</taxon>
        <taxon>Pezizomycotina</taxon>
        <taxon>Sordariomycetes</taxon>
        <taxon>Hypocreomycetidae</taxon>
        <taxon>Hypocreales</taxon>
        <taxon>Nectriaceae</taxon>
        <taxon>Fusarium</taxon>
        <taxon>Fusarium decemcellulare species complex</taxon>
    </lineage>
</organism>
<proteinExistence type="predicted"/>
<keyword evidence="2" id="KW-0812">Transmembrane</keyword>
<protein>
    <recommendedName>
        <fullName evidence="5">Apple domain-containing protein</fullName>
    </recommendedName>
</protein>
<sequence>MQQHQENEGLQVNHNEEQAAKAPEFAGYYANGTGNDGYYTPPGYQAAAPAAAGQKIPFGLGVWTFGALIAILTAIIVGAGVGGGLGAALANSNSCLVRESCSAATAAPLETSQPTATECATPETTDTNNTSADNDTAPYVPRPAKSVKLLELDCPADKTKQTSFKSSKGYDFKWWCGVNAAANTPAEEGGMVADVSPIIAYTLDDCINACSAMIEKDEKEGTGVKCRSIVFGKRMSAELDAWGVNCWLKNATKERGGEWGFKDDWYAYAELDD</sequence>
<name>A0A8H4LB47_9HYPO</name>
<dbReference type="Proteomes" id="UP000554235">
    <property type="component" value="Unassembled WGS sequence"/>
</dbReference>
<evidence type="ECO:0000313" key="3">
    <source>
        <dbReference type="EMBL" id="KAF4464847.1"/>
    </source>
</evidence>
<keyword evidence="2" id="KW-1133">Transmembrane helix</keyword>
<evidence type="ECO:0000313" key="4">
    <source>
        <dbReference type="Proteomes" id="UP000554235"/>
    </source>
</evidence>
<feature type="transmembrane region" description="Helical" evidence="2">
    <location>
        <begin position="65"/>
        <end position="90"/>
    </location>
</feature>
<evidence type="ECO:0000256" key="1">
    <source>
        <dbReference type="SAM" id="MobiDB-lite"/>
    </source>
</evidence>
<evidence type="ECO:0000256" key="2">
    <source>
        <dbReference type="SAM" id="Phobius"/>
    </source>
</evidence>
<dbReference type="AlphaFoldDB" id="A0A8H4LB47"/>
<evidence type="ECO:0008006" key="5">
    <source>
        <dbReference type="Google" id="ProtNLM"/>
    </source>
</evidence>
<comment type="caution">
    <text evidence="3">The sequence shown here is derived from an EMBL/GenBank/DDBJ whole genome shotgun (WGS) entry which is preliminary data.</text>
</comment>
<reference evidence="3 4" key="1">
    <citation type="submission" date="2020-01" db="EMBL/GenBank/DDBJ databases">
        <title>Identification and distribution of gene clusters putatively required for synthesis of sphingolipid metabolism inhibitors in phylogenetically diverse species of the filamentous fungus Fusarium.</title>
        <authorList>
            <person name="Kim H.-S."/>
            <person name="Busman M."/>
            <person name="Brown D.W."/>
            <person name="Divon H."/>
            <person name="Uhlig S."/>
            <person name="Proctor R.H."/>
        </authorList>
    </citation>
    <scope>NUCLEOTIDE SEQUENCE [LARGE SCALE GENOMIC DNA]</scope>
    <source>
        <strain evidence="3 4">NRRL 20459</strain>
    </source>
</reference>
<gene>
    <name evidence="3" type="ORF">FALBO_8311</name>
</gene>
<keyword evidence="2" id="KW-0472">Membrane</keyword>
<dbReference type="EMBL" id="JAADYS010001135">
    <property type="protein sequence ID" value="KAF4464847.1"/>
    <property type="molecule type" value="Genomic_DNA"/>
</dbReference>
<feature type="compositionally biased region" description="Low complexity" evidence="1">
    <location>
        <begin position="114"/>
        <end position="137"/>
    </location>
</feature>
<feature type="region of interest" description="Disordered" evidence="1">
    <location>
        <begin position="113"/>
        <end position="138"/>
    </location>
</feature>